<organism evidence="1 2">
    <name type="scientific">Periconia digitata</name>
    <dbReference type="NCBI Taxonomy" id="1303443"/>
    <lineage>
        <taxon>Eukaryota</taxon>
        <taxon>Fungi</taxon>
        <taxon>Dikarya</taxon>
        <taxon>Ascomycota</taxon>
        <taxon>Pezizomycotina</taxon>
        <taxon>Dothideomycetes</taxon>
        <taxon>Pleosporomycetidae</taxon>
        <taxon>Pleosporales</taxon>
        <taxon>Massarineae</taxon>
        <taxon>Periconiaceae</taxon>
        <taxon>Periconia</taxon>
    </lineage>
</organism>
<comment type="caution">
    <text evidence="1">The sequence shown here is derived from an EMBL/GenBank/DDBJ whole genome shotgun (WGS) entry which is preliminary data.</text>
</comment>
<proteinExistence type="predicted"/>
<reference evidence="1" key="1">
    <citation type="submission" date="2023-01" db="EMBL/GenBank/DDBJ databases">
        <authorList>
            <person name="Van Ghelder C."/>
            <person name="Rancurel C."/>
        </authorList>
    </citation>
    <scope>NUCLEOTIDE SEQUENCE</scope>
    <source>
        <strain evidence="1">CNCM I-4278</strain>
    </source>
</reference>
<name>A0A9W4UJB8_9PLEO</name>
<evidence type="ECO:0000313" key="1">
    <source>
        <dbReference type="EMBL" id="CAI6336744.1"/>
    </source>
</evidence>
<sequence length="52" mass="5917">MATIHSRQCDNGEVGIEIYQCASTLGHYILLSHKGSHQMRQLEKQPHPYVIP</sequence>
<dbReference type="AlphaFoldDB" id="A0A9W4UJB8"/>
<accession>A0A9W4UJB8</accession>
<evidence type="ECO:0000313" key="2">
    <source>
        <dbReference type="Proteomes" id="UP001152607"/>
    </source>
</evidence>
<dbReference type="EMBL" id="CAOQHR010000006">
    <property type="protein sequence ID" value="CAI6336744.1"/>
    <property type="molecule type" value="Genomic_DNA"/>
</dbReference>
<gene>
    <name evidence="1" type="ORF">PDIGIT_LOCUS9850</name>
</gene>
<protein>
    <submittedName>
        <fullName evidence="1">Uncharacterized protein</fullName>
    </submittedName>
</protein>
<keyword evidence="2" id="KW-1185">Reference proteome</keyword>
<dbReference type="Proteomes" id="UP001152607">
    <property type="component" value="Unassembled WGS sequence"/>
</dbReference>